<gene>
    <name evidence="2" type="ORF">EIN_135840</name>
</gene>
<protein>
    <submittedName>
        <fullName evidence="2">Uncharacterized protein</fullName>
    </submittedName>
</protein>
<evidence type="ECO:0000256" key="1">
    <source>
        <dbReference type="SAM" id="MobiDB-lite"/>
    </source>
</evidence>
<dbReference type="GeneID" id="14884906"/>
<dbReference type="AlphaFoldDB" id="A0A0A1TXB9"/>
<evidence type="ECO:0000313" key="3">
    <source>
        <dbReference type="Proteomes" id="UP000014680"/>
    </source>
</evidence>
<dbReference type="RefSeq" id="XP_004185306.1">
    <property type="nucleotide sequence ID" value="XM_004185258.1"/>
</dbReference>
<dbReference type="VEuPathDB" id="AmoebaDB:EIN_135840"/>
<name>A0A0A1TXB9_ENTIV</name>
<feature type="region of interest" description="Disordered" evidence="1">
    <location>
        <begin position="1"/>
        <end position="24"/>
    </location>
</feature>
<sequence length="112" mass="12930">MDKRDDVTSPLLESTELGEQGMDLFEPPTSFCKLAIRLEEILGEEDKTKVFDNTTETNIENKPENKKYKKAIEHTRRANNVSKLEPGIIMTEKMHHKDIGPKRYVELGQRVD</sequence>
<proteinExistence type="predicted"/>
<keyword evidence="3" id="KW-1185">Reference proteome</keyword>
<accession>A0A0A1TXB9</accession>
<dbReference type="KEGG" id="eiv:EIN_135840"/>
<dbReference type="Proteomes" id="UP000014680">
    <property type="component" value="Unassembled WGS sequence"/>
</dbReference>
<dbReference type="EMBL" id="KB207027">
    <property type="protein sequence ID" value="ELP85960.1"/>
    <property type="molecule type" value="Genomic_DNA"/>
</dbReference>
<reference evidence="2 3" key="1">
    <citation type="submission" date="2012-10" db="EMBL/GenBank/DDBJ databases">
        <authorList>
            <person name="Zafar N."/>
            <person name="Inman J."/>
            <person name="Hall N."/>
            <person name="Lorenzi H."/>
            <person name="Caler E."/>
        </authorList>
    </citation>
    <scope>NUCLEOTIDE SEQUENCE [LARGE SCALE GENOMIC DNA]</scope>
    <source>
        <strain evidence="2 3">IP1</strain>
    </source>
</reference>
<organism evidence="2 3">
    <name type="scientific">Entamoeba invadens IP1</name>
    <dbReference type="NCBI Taxonomy" id="370355"/>
    <lineage>
        <taxon>Eukaryota</taxon>
        <taxon>Amoebozoa</taxon>
        <taxon>Evosea</taxon>
        <taxon>Archamoebae</taxon>
        <taxon>Mastigamoebida</taxon>
        <taxon>Entamoebidae</taxon>
        <taxon>Entamoeba</taxon>
    </lineage>
</organism>
<evidence type="ECO:0000313" key="2">
    <source>
        <dbReference type="EMBL" id="ELP85960.1"/>
    </source>
</evidence>